<proteinExistence type="predicted"/>
<evidence type="ECO:0000313" key="3">
    <source>
        <dbReference type="EMBL" id="CCA70281.1"/>
    </source>
</evidence>
<sequence>MRVAAFATLALYTLVAPALAAPIQAGTSEIAARSVGSQLEARDEHPHPRPHHHRHRHHPDNANAPSANLQTPPTTDVQGTSKRSEMSTENLERRNFKHFLGKAASTAFKVGTTLLFRRDGGGPLPPLERRSFVAKISGLEKRNPVVFTVRELD</sequence>
<evidence type="ECO:0000313" key="4">
    <source>
        <dbReference type="Proteomes" id="UP000007148"/>
    </source>
</evidence>
<keyword evidence="2" id="KW-0732">Signal</keyword>
<feature type="signal peptide" evidence="2">
    <location>
        <begin position="1"/>
        <end position="20"/>
    </location>
</feature>
<name>G4TG23_SERID</name>
<dbReference type="EMBL" id="CAFZ01000077">
    <property type="protein sequence ID" value="CCA70281.1"/>
    <property type="molecule type" value="Genomic_DNA"/>
</dbReference>
<accession>G4TG23</accession>
<evidence type="ECO:0000256" key="1">
    <source>
        <dbReference type="SAM" id="MobiDB-lite"/>
    </source>
</evidence>
<protein>
    <submittedName>
        <fullName evidence="3">Uncharacterized protein</fullName>
    </submittedName>
</protein>
<feature type="compositionally biased region" description="Basic and acidic residues" evidence="1">
    <location>
        <begin position="82"/>
        <end position="93"/>
    </location>
</feature>
<dbReference type="InParanoid" id="G4TG23"/>
<organism evidence="3 4">
    <name type="scientific">Serendipita indica (strain DSM 11827)</name>
    <name type="common">Root endophyte fungus</name>
    <name type="synonym">Piriformospora indica</name>
    <dbReference type="NCBI Taxonomy" id="1109443"/>
    <lineage>
        <taxon>Eukaryota</taxon>
        <taxon>Fungi</taxon>
        <taxon>Dikarya</taxon>
        <taxon>Basidiomycota</taxon>
        <taxon>Agaricomycotina</taxon>
        <taxon>Agaricomycetes</taxon>
        <taxon>Sebacinales</taxon>
        <taxon>Serendipitaceae</taxon>
        <taxon>Serendipita</taxon>
    </lineage>
</organism>
<evidence type="ECO:0000256" key="2">
    <source>
        <dbReference type="SAM" id="SignalP"/>
    </source>
</evidence>
<dbReference type="AlphaFoldDB" id="G4TG23"/>
<gene>
    <name evidence="3" type="ORF">PIIN_04220</name>
</gene>
<comment type="caution">
    <text evidence="3">The sequence shown here is derived from an EMBL/GenBank/DDBJ whole genome shotgun (WGS) entry which is preliminary data.</text>
</comment>
<feature type="region of interest" description="Disordered" evidence="1">
    <location>
        <begin position="32"/>
        <end position="93"/>
    </location>
</feature>
<feature type="chain" id="PRO_5003468724" evidence="2">
    <location>
        <begin position="21"/>
        <end position="153"/>
    </location>
</feature>
<dbReference type="Proteomes" id="UP000007148">
    <property type="component" value="Unassembled WGS sequence"/>
</dbReference>
<feature type="compositionally biased region" description="Basic residues" evidence="1">
    <location>
        <begin position="48"/>
        <end position="58"/>
    </location>
</feature>
<reference evidence="3 4" key="1">
    <citation type="journal article" date="2011" name="PLoS Pathog.">
        <title>Endophytic Life Strategies Decoded by Genome and Transcriptome Analyses of the Mutualistic Root Symbiont Piriformospora indica.</title>
        <authorList>
            <person name="Zuccaro A."/>
            <person name="Lahrmann U."/>
            <person name="Guldener U."/>
            <person name="Langen G."/>
            <person name="Pfiffi S."/>
            <person name="Biedenkopf D."/>
            <person name="Wong P."/>
            <person name="Samans B."/>
            <person name="Grimm C."/>
            <person name="Basiewicz M."/>
            <person name="Murat C."/>
            <person name="Martin F."/>
            <person name="Kogel K.H."/>
        </authorList>
    </citation>
    <scope>NUCLEOTIDE SEQUENCE [LARGE SCALE GENOMIC DNA]</scope>
    <source>
        <strain evidence="3 4">DSM 11827</strain>
    </source>
</reference>
<keyword evidence="4" id="KW-1185">Reference proteome</keyword>
<feature type="compositionally biased region" description="Polar residues" evidence="1">
    <location>
        <begin position="63"/>
        <end position="81"/>
    </location>
</feature>
<dbReference type="HOGENOM" id="CLU_1714010_0_0_1"/>